<keyword evidence="1" id="KW-1133">Transmembrane helix</keyword>
<evidence type="ECO:0000313" key="3">
    <source>
        <dbReference type="WBParaSite" id="Hba_09005"/>
    </source>
</evidence>
<keyword evidence="2" id="KW-1185">Reference proteome</keyword>
<dbReference type="Proteomes" id="UP000095283">
    <property type="component" value="Unplaced"/>
</dbReference>
<sequence length="69" mass="8282">MIYTQKQCGQNIEISQRFSYFVKLIFLSIGMKLLGSIFYVHFINVLKYKFIWNNNCYLLLGMETLYNII</sequence>
<evidence type="ECO:0000256" key="1">
    <source>
        <dbReference type="SAM" id="Phobius"/>
    </source>
</evidence>
<dbReference type="WBParaSite" id="Hba_09005">
    <property type="protein sequence ID" value="Hba_09005"/>
    <property type="gene ID" value="Hba_09005"/>
</dbReference>
<name>A0A1I7WV44_HETBA</name>
<protein>
    <submittedName>
        <fullName evidence="3">7TM_GPCR_Srx domain-containing protein</fullName>
    </submittedName>
</protein>
<proteinExistence type="predicted"/>
<accession>A0A1I7WV44</accession>
<evidence type="ECO:0000313" key="2">
    <source>
        <dbReference type="Proteomes" id="UP000095283"/>
    </source>
</evidence>
<keyword evidence="1" id="KW-0472">Membrane</keyword>
<organism evidence="2 3">
    <name type="scientific">Heterorhabditis bacteriophora</name>
    <name type="common">Entomopathogenic nematode worm</name>
    <dbReference type="NCBI Taxonomy" id="37862"/>
    <lineage>
        <taxon>Eukaryota</taxon>
        <taxon>Metazoa</taxon>
        <taxon>Ecdysozoa</taxon>
        <taxon>Nematoda</taxon>
        <taxon>Chromadorea</taxon>
        <taxon>Rhabditida</taxon>
        <taxon>Rhabditina</taxon>
        <taxon>Rhabditomorpha</taxon>
        <taxon>Strongyloidea</taxon>
        <taxon>Heterorhabditidae</taxon>
        <taxon>Heterorhabditis</taxon>
    </lineage>
</organism>
<dbReference type="AlphaFoldDB" id="A0A1I7WV44"/>
<reference evidence="3" key="1">
    <citation type="submission" date="2016-11" db="UniProtKB">
        <authorList>
            <consortium name="WormBaseParasite"/>
        </authorList>
    </citation>
    <scope>IDENTIFICATION</scope>
</reference>
<feature type="transmembrane region" description="Helical" evidence="1">
    <location>
        <begin position="20"/>
        <end position="42"/>
    </location>
</feature>
<keyword evidence="1" id="KW-0812">Transmembrane</keyword>